<evidence type="ECO:0000259" key="7">
    <source>
        <dbReference type="Pfam" id="PF17917"/>
    </source>
</evidence>
<gene>
    <name evidence="8" type="ORF">EPI10_030849</name>
</gene>
<evidence type="ECO:0000256" key="6">
    <source>
        <dbReference type="ARBA" id="ARBA00022918"/>
    </source>
</evidence>
<evidence type="ECO:0000313" key="8">
    <source>
        <dbReference type="EMBL" id="KAA3486992.1"/>
    </source>
</evidence>
<dbReference type="PANTHER" id="PTHR48475:SF2">
    <property type="entry name" value="RIBONUCLEASE H"/>
    <property type="match status" value="1"/>
</dbReference>
<dbReference type="InterPro" id="IPR043502">
    <property type="entry name" value="DNA/RNA_pol_sf"/>
</dbReference>
<proteinExistence type="predicted"/>
<accession>A0A5B6X1N4</accession>
<evidence type="ECO:0000256" key="3">
    <source>
        <dbReference type="ARBA" id="ARBA00022722"/>
    </source>
</evidence>
<dbReference type="GO" id="GO:0004519">
    <property type="term" value="F:endonuclease activity"/>
    <property type="evidence" value="ECO:0007669"/>
    <property type="project" value="UniProtKB-KW"/>
</dbReference>
<evidence type="ECO:0000313" key="9">
    <source>
        <dbReference type="Proteomes" id="UP000325315"/>
    </source>
</evidence>
<keyword evidence="6" id="KW-0695">RNA-directed DNA polymerase</keyword>
<dbReference type="GO" id="GO:0016787">
    <property type="term" value="F:hydrolase activity"/>
    <property type="evidence" value="ECO:0007669"/>
    <property type="project" value="UniProtKB-KW"/>
</dbReference>
<dbReference type="EMBL" id="SMMG02000001">
    <property type="protein sequence ID" value="KAA3486992.1"/>
    <property type="molecule type" value="Genomic_DNA"/>
</dbReference>
<dbReference type="PANTHER" id="PTHR48475">
    <property type="entry name" value="RIBONUCLEASE H"/>
    <property type="match status" value="1"/>
</dbReference>
<dbReference type="SUPFAM" id="SSF56672">
    <property type="entry name" value="DNA/RNA polymerases"/>
    <property type="match status" value="1"/>
</dbReference>
<sequence>MYAMLRAHGMKPNPEKYVFASRLLGFMISERGIAVNLEKIQAIIEIPLRAIKELQRLTGKYPTSSSLSKSPQIGEAHYLYLATSEEMVAAILVKLENVRQFPVYYVSKVLQNDELRYTKMEKLFYALIIVARKLRLYFQPHPVVIVTDQPMKEVLSKADTSGRVTKWSIELAKFGVDFAL</sequence>
<evidence type="ECO:0000256" key="1">
    <source>
        <dbReference type="ARBA" id="ARBA00022679"/>
    </source>
</evidence>
<dbReference type="GO" id="GO:0003964">
    <property type="term" value="F:RNA-directed DNA polymerase activity"/>
    <property type="evidence" value="ECO:0007669"/>
    <property type="project" value="UniProtKB-KW"/>
</dbReference>
<evidence type="ECO:0000256" key="2">
    <source>
        <dbReference type="ARBA" id="ARBA00022695"/>
    </source>
</evidence>
<dbReference type="InterPro" id="IPR041373">
    <property type="entry name" value="RT_RNaseH"/>
</dbReference>
<dbReference type="OrthoDB" id="1936626at2759"/>
<keyword evidence="5" id="KW-0378">Hydrolase</keyword>
<protein>
    <submittedName>
        <fullName evidence="8">Protein SRG1</fullName>
    </submittedName>
</protein>
<keyword evidence="4" id="KW-0255">Endonuclease</keyword>
<evidence type="ECO:0000256" key="5">
    <source>
        <dbReference type="ARBA" id="ARBA00022801"/>
    </source>
</evidence>
<reference evidence="9" key="1">
    <citation type="journal article" date="2019" name="Plant Biotechnol. J.">
        <title>Genome sequencing of the Australian wild diploid species Gossypium australe highlights disease resistance and delayed gland morphogenesis.</title>
        <authorList>
            <person name="Cai Y."/>
            <person name="Cai X."/>
            <person name="Wang Q."/>
            <person name="Wang P."/>
            <person name="Zhang Y."/>
            <person name="Cai C."/>
            <person name="Xu Y."/>
            <person name="Wang K."/>
            <person name="Zhou Z."/>
            <person name="Wang C."/>
            <person name="Geng S."/>
            <person name="Li B."/>
            <person name="Dong Q."/>
            <person name="Hou Y."/>
            <person name="Wang H."/>
            <person name="Ai P."/>
            <person name="Liu Z."/>
            <person name="Yi F."/>
            <person name="Sun M."/>
            <person name="An G."/>
            <person name="Cheng J."/>
            <person name="Zhang Y."/>
            <person name="Shi Q."/>
            <person name="Xie Y."/>
            <person name="Shi X."/>
            <person name="Chang Y."/>
            <person name="Huang F."/>
            <person name="Chen Y."/>
            <person name="Hong S."/>
            <person name="Mi L."/>
            <person name="Sun Q."/>
            <person name="Zhang L."/>
            <person name="Zhou B."/>
            <person name="Peng R."/>
            <person name="Zhang X."/>
            <person name="Liu F."/>
        </authorList>
    </citation>
    <scope>NUCLEOTIDE SEQUENCE [LARGE SCALE GENOMIC DNA]</scope>
    <source>
        <strain evidence="9">cv. PA1801</strain>
    </source>
</reference>
<keyword evidence="2" id="KW-0548">Nucleotidyltransferase</keyword>
<comment type="caution">
    <text evidence="8">The sequence shown here is derived from an EMBL/GenBank/DDBJ whole genome shotgun (WGS) entry which is preliminary data.</text>
</comment>
<keyword evidence="3" id="KW-0540">Nuclease</keyword>
<keyword evidence="9" id="KW-1185">Reference proteome</keyword>
<keyword evidence="1" id="KW-0808">Transferase</keyword>
<name>A0A5B6X1N4_9ROSI</name>
<dbReference type="AlphaFoldDB" id="A0A5B6X1N4"/>
<evidence type="ECO:0000256" key="4">
    <source>
        <dbReference type="ARBA" id="ARBA00022759"/>
    </source>
</evidence>
<feature type="domain" description="Reverse transcriptase RNase H-like" evidence="7">
    <location>
        <begin position="78"/>
        <end position="174"/>
    </location>
</feature>
<dbReference type="Pfam" id="PF17917">
    <property type="entry name" value="RT_RNaseH"/>
    <property type="match status" value="1"/>
</dbReference>
<organism evidence="8 9">
    <name type="scientific">Gossypium australe</name>
    <dbReference type="NCBI Taxonomy" id="47621"/>
    <lineage>
        <taxon>Eukaryota</taxon>
        <taxon>Viridiplantae</taxon>
        <taxon>Streptophyta</taxon>
        <taxon>Embryophyta</taxon>
        <taxon>Tracheophyta</taxon>
        <taxon>Spermatophyta</taxon>
        <taxon>Magnoliopsida</taxon>
        <taxon>eudicotyledons</taxon>
        <taxon>Gunneridae</taxon>
        <taxon>Pentapetalae</taxon>
        <taxon>rosids</taxon>
        <taxon>malvids</taxon>
        <taxon>Malvales</taxon>
        <taxon>Malvaceae</taxon>
        <taxon>Malvoideae</taxon>
        <taxon>Gossypium</taxon>
    </lineage>
</organism>
<dbReference type="Proteomes" id="UP000325315">
    <property type="component" value="Unassembled WGS sequence"/>
</dbReference>